<dbReference type="InterPro" id="IPR011701">
    <property type="entry name" value="MFS"/>
</dbReference>
<dbReference type="Pfam" id="PF07690">
    <property type="entry name" value="MFS_1"/>
    <property type="match status" value="1"/>
</dbReference>
<dbReference type="NCBIfam" id="TIGR00711">
    <property type="entry name" value="efflux_EmrB"/>
    <property type="match status" value="1"/>
</dbReference>
<dbReference type="PROSITE" id="PS50850">
    <property type="entry name" value="MFS"/>
    <property type="match status" value="1"/>
</dbReference>
<reference evidence="10" key="1">
    <citation type="journal article" date="2014" name="Int. J. Syst. Evol. Microbiol.">
        <title>Complete genome sequence of Corynebacterium casei LMG S-19264T (=DSM 44701T), isolated from a smear-ripened cheese.</title>
        <authorList>
            <consortium name="US DOE Joint Genome Institute (JGI-PGF)"/>
            <person name="Walter F."/>
            <person name="Albersmeier A."/>
            <person name="Kalinowski J."/>
            <person name="Ruckert C."/>
        </authorList>
    </citation>
    <scope>NUCLEOTIDE SEQUENCE</scope>
    <source>
        <strain evidence="10">CGMCC 1.10998</strain>
    </source>
</reference>
<dbReference type="GO" id="GO:0022857">
    <property type="term" value="F:transmembrane transporter activity"/>
    <property type="evidence" value="ECO:0007669"/>
    <property type="project" value="InterPro"/>
</dbReference>
<evidence type="ECO:0000256" key="3">
    <source>
        <dbReference type="ARBA" id="ARBA00022448"/>
    </source>
</evidence>
<dbReference type="Proteomes" id="UP000637423">
    <property type="component" value="Unassembled WGS sequence"/>
</dbReference>
<feature type="transmembrane region" description="Helical" evidence="8">
    <location>
        <begin position="65"/>
        <end position="85"/>
    </location>
</feature>
<gene>
    <name evidence="10" type="ORF">GCM10011396_23440</name>
</gene>
<name>A0A916ULJ6_9BURK</name>
<evidence type="ECO:0000256" key="8">
    <source>
        <dbReference type="SAM" id="Phobius"/>
    </source>
</evidence>
<feature type="transmembrane region" description="Helical" evidence="8">
    <location>
        <begin position="217"/>
        <end position="237"/>
    </location>
</feature>
<feature type="transmembrane region" description="Helical" evidence="8">
    <location>
        <begin position="283"/>
        <end position="310"/>
    </location>
</feature>
<dbReference type="AlphaFoldDB" id="A0A916ULJ6"/>
<accession>A0A916ULJ6</accession>
<feature type="transmembrane region" description="Helical" evidence="8">
    <location>
        <begin position="350"/>
        <end position="369"/>
    </location>
</feature>
<keyword evidence="6 8" id="KW-1133">Transmembrane helix</keyword>
<protein>
    <submittedName>
        <fullName evidence="10">MFS transporter</fullName>
    </submittedName>
</protein>
<comment type="subcellular location">
    <subcellularLocation>
        <location evidence="1">Cell membrane</location>
        <topology evidence="1">Multi-pass membrane protein</topology>
    </subcellularLocation>
</comment>
<dbReference type="PANTHER" id="PTHR42718">
    <property type="entry name" value="MAJOR FACILITATOR SUPERFAMILY MULTIDRUG TRANSPORTER MFSC"/>
    <property type="match status" value="1"/>
</dbReference>
<feature type="domain" description="Major facilitator superfamily (MFS) profile" evidence="9">
    <location>
        <begin position="31"/>
        <end position="472"/>
    </location>
</feature>
<feature type="transmembrane region" description="Helical" evidence="8">
    <location>
        <begin position="375"/>
        <end position="401"/>
    </location>
</feature>
<dbReference type="PANTHER" id="PTHR42718:SF9">
    <property type="entry name" value="MAJOR FACILITATOR SUPERFAMILY MULTIDRUG TRANSPORTER MFSC"/>
    <property type="match status" value="1"/>
</dbReference>
<keyword evidence="3" id="KW-0813">Transport</keyword>
<proteinExistence type="inferred from homology"/>
<sequence length="490" mass="50355">MATILQQENNLWAPLLMSYLKPNQSTSPRLTLIATSLGFVLVILDVTVVNVALERIQASLSTNVTGLQWIINAYTLVFASLLLTAGALGDRFGARRIFVIGFALFTIASLACGMAGTISSLIASRVVQGMGAALCVPASLALLSASFPDATSRARAVSIWAGVGGLALAAGPVVGGIMVDRFGWPSIFFLNLPLGLLGIWLTLSYAPSGSKTPNRGLDLAGQVLAILALGGLTLGFVESGALGWTHPLVLSGFACFSVAGALFLLAEALGADPMLPLSLFRSSVVSASCVVGLLTNFAYYGLMFVFSLFFQATKGYSPLMTGLAFLPMTVLVTVANLISGRLTARFGPRLPMVMGQALAACGYLTLAGIDGRTPYSVIVCPLLAAGIGVALTVPAMTAAVLASADRQRTGITSGALNSARQTGGVIGVGVFGSLVAGGPEKLLAGMHVALIMAGLALGIGAIISFVGIRIRLITKSASLPVEMITKGETN</sequence>
<dbReference type="InterPro" id="IPR036259">
    <property type="entry name" value="MFS_trans_sf"/>
</dbReference>
<reference evidence="10" key="2">
    <citation type="submission" date="2020-09" db="EMBL/GenBank/DDBJ databases">
        <authorList>
            <person name="Sun Q."/>
            <person name="Zhou Y."/>
        </authorList>
    </citation>
    <scope>NUCLEOTIDE SEQUENCE</scope>
    <source>
        <strain evidence="10">CGMCC 1.10998</strain>
    </source>
</reference>
<evidence type="ECO:0000256" key="1">
    <source>
        <dbReference type="ARBA" id="ARBA00004651"/>
    </source>
</evidence>
<feature type="transmembrane region" description="Helical" evidence="8">
    <location>
        <begin position="30"/>
        <end position="53"/>
    </location>
</feature>
<dbReference type="EMBL" id="BMED01000002">
    <property type="protein sequence ID" value="GGC75495.1"/>
    <property type="molecule type" value="Genomic_DNA"/>
</dbReference>
<dbReference type="SUPFAM" id="SSF103473">
    <property type="entry name" value="MFS general substrate transporter"/>
    <property type="match status" value="1"/>
</dbReference>
<feature type="transmembrane region" description="Helical" evidence="8">
    <location>
        <begin position="184"/>
        <end position="205"/>
    </location>
</feature>
<dbReference type="CDD" id="cd17321">
    <property type="entry name" value="MFS_MMR_MDR_like"/>
    <property type="match status" value="1"/>
</dbReference>
<keyword evidence="4" id="KW-1003">Cell membrane</keyword>
<keyword evidence="7 8" id="KW-0472">Membrane</keyword>
<feature type="transmembrane region" description="Helical" evidence="8">
    <location>
        <begin position="444"/>
        <end position="468"/>
    </location>
</feature>
<keyword evidence="5 8" id="KW-0812">Transmembrane</keyword>
<feature type="transmembrane region" description="Helical" evidence="8">
    <location>
        <begin position="159"/>
        <end position="178"/>
    </location>
</feature>
<evidence type="ECO:0000256" key="4">
    <source>
        <dbReference type="ARBA" id="ARBA00022475"/>
    </source>
</evidence>
<dbReference type="Gene3D" id="1.20.1250.20">
    <property type="entry name" value="MFS general substrate transporter like domains"/>
    <property type="match status" value="2"/>
</dbReference>
<dbReference type="RefSeq" id="WP_188566229.1">
    <property type="nucleotide sequence ID" value="NZ_BMED01000002.1"/>
</dbReference>
<dbReference type="InterPro" id="IPR004638">
    <property type="entry name" value="EmrB-like"/>
</dbReference>
<evidence type="ECO:0000313" key="11">
    <source>
        <dbReference type="Proteomes" id="UP000637423"/>
    </source>
</evidence>
<evidence type="ECO:0000259" key="9">
    <source>
        <dbReference type="PROSITE" id="PS50850"/>
    </source>
</evidence>
<evidence type="ECO:0000256" key="2">
    <source>
        <dbReference type="ARBA" id="ARBA00008537"/>
    </source>
</evidence>
<comment type="similarity">
    <text evidence="2">Belongs to the major facilitator superfamily. EmrB family.</text>
</comment>
<feature type="transmembrane region" description="Helical" evidence="8">
    <location>
        <begin position="422"/>
        <end position="438"/>
    </location>
</feature>
<organism evidence="10 11">
    <name type="scientific">Undibacterium terreum</name>
    <dbReference type="NCBI Taxonomy" id="1224302"/>
    <lineage>
        <taxon>Bacteria</taxon>
        <taxon>Pseudomonadati</taxon>
        <taxon>Pseudomonadota</taxon>
        <taxon>Betaproteobacteria</taxon>
        <taxon>Burkholderiales</taxon>
        <taxon>Oxalobacteraceae</taxon>
        <taxon>Undibacterium</taxon>
    </lineage>
</organism>
<evidence type="ECO:0000256" key="7">
    <source>
        <dbReference type="ARBA" id="ARBA00023136"/>
    </source>
</evidence>
<feature type="transmembrane region" description="Helical" evidence="8">
    <location>
        <begin position="129"/>
        <end position="147"/>
    </location>
</feature>
<evidence type="ECO:0000313" key="10">
    <source>
        <dbReference type="EMBL" id="GGC75495.1"/>
    </source>
</evidence>
<dbReference type="InterPro" id="IPR020846">
    <property type="entry name" value="MFS_dom"/>
</dbReference>
<feature type="transmembrane region" description="Helical" evidence="8">
    <location>
        <begin position="316"/>
        <end position="338"/>
    </location>
</feature>
<evidence type="ECO:0000256" key="6">
    <source>
        <dbReference type="ARBA" id="ARBA00022989"/>
    </source>
</evidence>
<evidence type="ECO:0000256" key="5">
    <source>
        <dbReference type="ARBA" id="ARBA00022692"/>
    </source>
</evidence>
<dbReference type="GO" id="GO:0005886">
    <property type="term" value="C:plasma membrane"/>
    <property type="evidence" value="ECO:0007669"/>
    <property type="project" value="UniProtKB-SubCell"/>
</dbReference>
<feature type="transmembrane region" description="Helical" evidence="8">
    <location>
        <begin position="97"/>
        <end position="123"/>
    </location>
</feature>
<comment type="caution">
    <text evidence="10">The sequence shown here is derived from an EMBL/GenBank/DDBJ whole genome shotgun (WGS) entry which is preliminary data.</text>
</comment>
<keyword evidence="11" id="KW-1185">Reference proteome</keyword>
<feature type="transmembrane region" description="Helical" evidence="8">
    <location>
        <begin position="249"/>
        <end position="271"/>
    </location>
</feature>